<accession>A0A7W8FXS0</accession>
<dbReference type="Pfam" id="PF05670">
    <property type="entry name" value="NFACT-R_1"/>
    <property type="match status" value="1"/>
</dbReference>
<name>A0A7W8FXS0_9FIRM</name>
<reference evidence="2 3" key="1">
    <citation type="submission" date="2020-08" db="EMBL/GenBank/DDBJ databases">
        <title>Genomic Encyclopedia of Type Strains, Phase IV (KMG-IV): sequencing the most valuable type-strain genomes for metagenomic binning, comparative biology and taxonomic classification.</title>
        <authorList>
            <person name="Goeker M."/>
        </authorList>
    </citation>
    <scope>NUCLEOTIDE SEQUENCE [LARGE SCALE GENOMIC DNA]</scope>
    <source>
        <strain evidence="2 3">DSM 25799</strain>
    </source>
</reference>
<feature type="domain" description="NFACT RNA-binding" evidence="1">
    <location>
        <begin position="426"/>
        <end position="511"/>
    </location>
</feature>
<dbReference type="GO" id="GO:1990112">
    <property type="term" value="C:RQC complex"/>
    <property type="evidence" value="ECO:0007669"/>
    <property type="project" value="TreeGrafter"/>
</dbReference>
<evidence type="ECO:0000313" key="3">
    <source>
        <dbReference type="Proteomes" id="UP000539953"/>
    </source>
</evidence>
<sequence length="544" mass="63834">MAMDGLLLCNVTKKLQAFCPCKLNKIQNISEEEILFQLHTRNGNRKLVVNVHSNINRLYVAQHVEVGQTRPSNFVMVLRKQCAQAIVESIAQAHFDRVLCMQLSTRNEFGDYRPMKLYLELMGKYANMVLVDENNTIIDALKRIPVYENSKRFVHPGAKYSLPVQKEKQDPEHVTHLDPDQSLVDQIYGFSPLLSREFQYRMANHQSYADCLKELLTSDTLYVYPKDYHCIELTHLHQEAKTYPLMEGLNHLYEDRENKARIKEQCGDLIRFVRQEKRKSEKKLPKLENALDKSRDYRKYQEYGDLLFAYMGQIEKAPKITLPSFNDGTDVIIPIDMRYDIKTNANKFYQKYHKLKRSQSVLQEQIEQCHRDIAYFTQLEEQLFHANVEDAAEIREELIQKHILLPKKKIVRSRRKKRPNFLRLELEDASIFVGKNNMQNSYITHQLARKNDLWFHVKDYHGAHVLLKCETPDERLIRMCANLAAYFSKGKQSSSVPVDYCPVRQLKKVPGAPAGFVTMKSYKTIYIDPDESQIESWIQQYEKK</sequence>
<dbReference type="Pfam" id="PF05833">
    <property type="entry name" value="NFACT_N"/>
    <property type="match status" value="1"/>
</dbReference>
<comment type="caution">
    <text evidence="2">The sequence shown here is derived from an EMBL/GenBank/DDBJ whole genome shotgun (WGS) entry which is preliminary data.</text>
</comment>
<evidence type="ECO:0000313" key="2">
    <source>
        <dbReference type="EMBL" id="MBB5183262.1"/>
    </source>
</evidence>
<protein>
    <submittedName>
        <fullName evidence="2">Putative ribosome quality control (RQC) complex YloA/Tae2 family protein</fullName>
    </submittedName>
</protein>
<dbReference type="Gene3D" id="2.30.310.10">
    <property type="entry name" value="ibrinogen binding protein from staphylococcus aureus domain"/>
    <property type="match status" value="1"/>
</dbReference>
<dbReference type="GO" id="GO:0043023">
    <property type="term" value="F:ribosomal large subunit binding"/>
    <property type="evidence" value="ECO:0007669"/>
    <property type="project" value="TreeGrafter"/>
</dbReference>
<dbReference type="Proteomes" id="UP000539953">
    <property type="component" value="Unassembled WGS sequence"/>
</dbReference>
<organism evidence="2 3">
    <name type="scientific">Catenisphaera adipataccumulans</name>
    <dbReference type="NCBI Taxonomy" id="700500"/>
    <lineage>
        <taxon>Bacteria</taxon>
        <taxon>Bacillati</taxon>
        <taxon>Bacillota</taxon>
        <taxon>Erysipelotrichia</taxon>
        <taxon>Erysipelotrichales</taxon>
        <taxon>Erysipelotrichaceae</taxon>
        <taxon>Catenisphaera</taxon>
    </lineage>
</organism>
<dbReference type="PANTHER" id="PTHR15239">
    <property type="entry name" value="NUCLEAR EXPORT MEDIATOR FACTOR NEMF"/>
    <property type="match status" value="1"/>
</dbReference>
<proteinExistence type="predicted"/>
<dbReference type="InterPro" id="IPR051608">
    <property type="entry name" value="RQC_Subunit_NEMF"/>
</dbReference>
<gene>
    <name evidence="2" type="ORF">HNQ47_001283</name>
</gene>
<dbReference type="RefSeq" id="WP_183328558.1">
    <property type="nucleotide sequence ID" value="NZ_JACHHK010000004.1"/>
</dbReference>
<dbReference type="InterPro" id="IPR008532">
    <property type="entry name" value="NFACT_RNA-bd"/>
</dbReference>
<dbReference type="GO" id="GO:0072344">
    <property type="term" value="P:rescue of stalled ribosome"/>
    <property type="evidence" value="ECO:0007669"/>
    <property type="project" value="TreeGrafter"/>
</dbReference>
<dbReference type="AlphaFoldDB" id="A0A7W8FXS0"/>
<dbReference type="PANTHER" id="PTHR15239:SF6">
    <property type="entry name" value="RIBOSOME QUALITY CONTROL COMPLEX SUBUNIT NEMF"/>
    <property type="match status" value="1"/>
</dbReference>
<evidence type="ECO:0000259" key="1">
    <source>
        <dbReference type="Pfam" id="PF05670"/>
    </source>
</evidence>
<dbReference type="GO" id="GO:0000049">
    <property type="term" value="F:tRNA binding"/>
    <property type="evidence" value="ECO:0007669"/>
    <property type="project" value="TreeGrafter"/>
</dbReference>
<dbReference type="EMBL" id="JACHHK010000004">
    <property type="protein sequence ID" value="MBB5183262.1"/>
    <property type="molecule type" value="Genomic_DNA"/>
</dbReference>
<keyword evidence="3" id="KW-1185">Reference proteome</keyword>